<dbReference type="PROSITE" id="PS51704">
    <property type="entry name" value="GP_PDE"/>
    <property type="match status" value="1"/>
</dbReference>
<keyword evidence="9" id="KW-1185">Reference proteome</keyword>
<dbReference type="PANTHER" id="PTHR28523">
    <property type="entry name" value="CYTOCHROME C OXIDASE ASSEMBLY FACTOR 1"/>
    <property type="match status" value="1"/>
</dbReference>
<name>A0A1V8SUS0_9PEZI</name>
<sequence length="2221" mass="243500">MSRPRLRLSPIRQLFQRPSQCPRRTLVAAPKAGSVLMERRADRELPSLKTSNRWLRTAPLFVFIMVTSTLAIFNYQKSNSSVVTSTMYALRTNEEARRMLGDEIYFANSLPWIWGSIDQVHGKIDIEFKVKGNKTTGTMKFRSERRKRMGFFETVEWSLQPDGGEKVSLIQGNDPFRNRTTASGGTAADEDTDSPSVLRRRLRAEKMNGTVSEDICRKAAGRWLRATGPSYAIPAVNFPFNSQVPTVARVRQAYLFQFTDSTFAPAGTKYSYTLSGQPAWLSLDSDTRTLSGAPGDADAGSSVFVLTAADGTGAAHMQCTLVVSPNPVPQLQGTLSKQLAAETNLSTSDPATITLRPGDSFQFHFRQDSFMDAVQRTLYYYATLTDHTPLPAWLHFDAGSLTFSGTTPQLSAFPQTWQVQLIASDVRGFAGSSSAFSMTIALNQLVFSPQEQSVHITPGSQIQAPDLLSTLLKDGKPLGQNQIKSAQASDAPTWLHFDAGTLAISGTTPSDAVAQNVIVTVTDTDGDTATVNLQLALGTLSSDVFRGEIGTLTVMAGEDFKYTIPASVISASDADLKVVLPTSATWLHFDSESSELSGLVPTQTTPSVVTATLTARLSEFPKVDSQIFRIDIKAVIDSTSTLSSIAASKTSQTTSATSPPLLVASSERKGSGLQRGDIVGIIIGVVVAAILLLALLLLCLRRRRQDGYKQHFSPEKRDISRPIVPPEPYGSEEQGNAQSDVEKGAQSDVHSLDGSNMPSHLPPRLALNLPRHSERSSNWKSRFSRISLASSLGNGEDAIRAAENIPEWGDETAVVQRPHDSFSVPAEIARISRQQSQQLSPSKRALRRLRAKRNLRESVEDIGLGIGMGDGSPVKRDRSWYGKERRRSTMLSPTMDRSSYGSFSTRGTSVLADTFPRPPTGSTLHRGRSKPSTSIPEEGSQRRSLWLVGRSDSRADGRSMQDKRQSFISKRKSGPSPLFAHGSRLSIVSKQTGSVTDIDILAGPSSARRSRKQLTSYSKSSSLGAPQQPSEQVRRADQPKRTWSTTFAPEYPRAIDIHEEVDDTFAPEYPRVVDVHEEVEEEDTDWTSASSSTAASRTNLHSIQSRISSGLDLASQMALPRHKRSWVVPGEASPTPPPTFPPNSRYASSQMMTKTFSSSPLASGSASTAAAKVAARRSKLSEPMEMVSNDSLNKSRPERPRLAHTSSGRPFGKHIQKRQLDIPEYAASFVDYKALKKLIKKLSATPVLTANHKDASGTSHLQETQAALQANKATFFFRLERELEKVNIFYLQKEAELKLRLSTLLDKKRGLQSRATPASKLSSSYVTLDEGFRLFGSDLDKLQQFVEVNQTAFSKILKKWDKTSKSREKEIYLSRAVEVQPCFNRDVISELSDQATTGILELQAWAEGEKITYTPAVELENRARPEAQDDLEVEAQVVQAVNAGNVALVSEWATRTATHEEASERISRAFLNTVNTATSSAQKVLFETGLVNFNFSDPINERNCIHEAAISGKVEVLNAALTSGANVRTPDVYGRLPLHYACMHGQAAMIQTLIAAAPDTVDARDLDNFSPLVHGIVHSQTDSVQEMLKHGAVVDPTGSSEHIPLNLACQYGSVAIVDLMLKYKPRILPDAEGLYAQHIVARFGRSKQILCLLRDSGVDMDQADKLYQWTPIFHAASEGHLHCLQQLLEFRVNAVVEDEKGLQAMYYAAWEGHLDCMQLLAQAGQAPQLRTTQPATSSFGAPPPLSGGTPSIQESDPEMIPSLMLPPPIIPLRRYGHNFLDTTKTFILLSFDNLDSEAIEFYGDSKYPAARLTISSKSSDLIPRNVPLPVQDDFKVISFQIENLDTFSIDFDIFPTFGSKVIARSAASSRVFTDKSSSSGMWHLELFDPRLRAIGRINFRFSVITPFHGIPLEITHFATYWKATSQLDNHPSNLITGSSLSGDFLRLFVQVTRDGVPVLFPDWALPSSRHELISRLTFAEFAAAAGGAGQGLDALKSALAQSMTPDDLPSLQHHVTKAYISLADALTLLPAAVNLELHVCYPTRAIEEALQLGPTQNINITVDAVLKVAFDHARHLREVQDSPLRSFVFSSYNADICIALNWKQPNYPVLLCNELGLDPTQSAQTSTSSSVIANCGRTDVSIKEAVRIAQANNLMGLICTSRLLKLVPALIDSIKEAGLVLIADYSYDTRETRPSVLNLQQSVDGLVKGNAVLRFKDTVDQ</sequence>
<dbReference type="InterPro" id="IPR036770">
    <property type="entry name" value="Ankyrin_rpt-contain_sf"/>
</dbReference>
<feature type="region of interest" description="Disordered" evidence="4">
    <location>
        <begin position="1174"/>
        <end position="1215"/>
    </location>
</feature>
<feature type="compositionally biased region" description="Basic and acidic residues" evidence="4">
    <location>
        <begin position="711"/>
        <end position="720"/>
    </location>
</feature>
<feature type="region of interest" description="Disordered" evidence="4">
    <location>
        <begin position="1731"/>
        <end position="1758"/>
    </location>
</feature>
<proteinExistence type="predicted"/>
<gene>
    <name evidence="8" type="ORF">B0A48_11083</name>
</gene>
<dbReference type="InterPro" id="IPR057506">
    <property type="entry name" value="C2_GPCPD1"/>
</dbReference>
<dbReference type="Proteomes" id="UP000192596">
    <property type="component" value="Unassembled WGS sequence"/>
</dbReference>
<evidence type="ECO:0000256" key="4">
    <source>
        <dbReference type="SAM" id="MobiDB-lite"/>
    </source>
</evidence>
<dbReference type="Gene3D" id="2.60.40.10">
    <property type="entry name" value="Immunoglobulins"/>
    <property type="match status" value="4"/>
</dbReference>
<feature type="repeat" description="ANK" evidence="3">
    <location>
        <begin position="1533"/>
        <end position="1559"/>
    </location>
</feature>
<evidence type="ECO:0000256" key="2">
    <source>
        <dbReference type="ARBA" id="ARBA00023043"/>
    </source>
</evidence>
<dbReference type="SUPFAM" id="SSF48403">
    <property type="entry name" value="Ankyrin repeat"/>
    <property type="match status" value="1"/>
</dbReference>
<dbReference type="Pfam" id="PF08695">
    <property type="entry name" value="Coa1"/>
    <property type="match status" value="1"/>
</dbReference>
<dbReference type="InterPro" id="IPR004331">
    <property type="entry name" value="SPX_dom"/>
</dbReference>
<dbReference type="Pfam" id="PF13637">
    <property type="entry name" value="Ank_4"/>
    <property type="match status" value="1"/>
</dbReference>
<dbReference type="InterPro" id="IPR042432">
    <property type="entry name" value="Coa1_fungi"/>
</dbReference>
<dbReference type="InterPro" id="IPR015919">
    <property type="entry name" value="Cadherin-like_sf"/>
</dbReference>
<feature type="transmembrane region" description="Helical" evidence="5">
    <location>
        <begin position="54"/>
        <end position="75"/>
    </location>
</feature>
<evidence type="ECO:0000313" key="8">
    <source>
        <dbReference type="EMBL" id="OQO02800.1"/>
    </source>
</evidence>
<keyword evidence="5" id="KW-0472">Membrane</keyword>
<feature type="region of interest" description="Disordered" evidence="4">
    <location>
        <begin position="1125"/>
        <end position="1144"/>
    </location>
</feature>
<feature type="region of interest" description="Disordered" evidence="4">
    <location>
        <begin position="171"/>
        <end position="194"/>
    </location>
</feature>
<dbReference type="SMART" id="SM00248">
    <property type="entry name" value="ANK"/>
    <property type="match status" value="7"/>
</dbReference>
<dbReference type="PROSITE" id="PS50088">
    <property type="entry name" value="ANK_REPEAT"/>
    <property type="match status" value="2"/>
</dbReference>
<dbReference type="InterPro" id="IPR017946">
    <property type="entry name" value="PLC-like_Pdiesterase_TIM-brl"/>
</dbReference>
<dbReference type="InterPro" id="IPR013783">
    <property type="entry name" value="Ig-like_fold"/>
</dbReference>
<dbReference type="GO" id="GO:0005509">
    <property type="term" value="F:calcium ion binding"/>
    <property type="evidence" value="ECO:0007669"/>
    <property type="project" value="InterPro"/>
</dbReference>
<feature type="domain" description="GP-PDE" evidence="7">
    <location>
        <begin position="1914"/>
        <end position="2221"/>
    </location>
</feature>
<dbReference type="InterPro" id="IPR006644">
    <property type="entry name" value="Cadg"/>
</dbReference>
<reference evidence="9" key="1">
    <citation type="submission" date="2017-03" db="EMBL/GenBank/DDBJ databases">
        <title>Genomes of endolithic fungi from Antarctica.</title>
        <authorList>
            <person name="Coleine C."/>
            <person name="Masonjones S."/>
            <person name="Stajich J.E."/>
        </authorList>
    </citation>
    <scope>NUCLEOTIDE SEQUENCE [LARGE SCALE GENOMIC DNA]</scope>
    <source>
        <strain evidence="9">CCFEE 5527</strain>
    </source>
</reference>
<keyword evidence="5" id="KW-0812">Transmembrane</keyword>
<feature type="region of interest" description="Disordered" evidence="4">
    <location>
        <begin position="875"/>
        <end position="981"/>
    </location>
</feature>
<feature type="region of interest" description="Disordered" evidence="4">
    <location>
        <begin position="1003"/>
        <end position="1044"/>
    </location>
</feature>
<dbReference type="SUPFAM" id="SSF49313">
    <property type="entry name" value="Cadherin-like"/>
    <property type="match status" value="4"/>
</dbReference>
<evidence type="ECO:0000256" key="3">
    <source>
        <dbReference type="PROSITE-ProRule" id="PRU00023"/>
    </source>
</evidence>
<dbReference type="SUPFAM" id="SSF51695">
    <property type="entry name" value="PLC-like phosphodiesterases"/>
    <property type="match status" value="1"/>
</dbReference>
<dbReference type="InterPro" id="IPR030395">
    <property type="entry name" value="GP_PDE_dom"/>
</dbReference>
<dbReference type="Gene3D" id="1.25.40.20">
    <property type="entry name" value="Ankyrin repeat-containing domain"/>
    <property type="match status" value="1"/>
</dbReference>
<evidence type="ECO:0000313" key="9">
    <source>
        <dbReference type="Proteomes" id="UP000192596"/>
    </source>
</evidence>
<feature type="transmembrane region" description="Helical" evidence="5">
    <location>
        <begin position="678"/>
        <end position="700"/>
    </location>
</feature>
<dbReference type="GO" id="GO:0008081">
    <property type="term" value="F:phosphoric diester hydrolase activity"/>
    <property type="evidence" value="ECO:0007669"/>
    <property type="project" value="InterPro"/>
</dbReference>
<protein>
    <submittedName>
        <fullName evidence="8">Uncharacterized protein</fullName>
    </submittedName>
</protein>
<dbReference type="EMBL" id="NAJO01000026">
    <property type="protein sequence ID" value="OQO02800.1"/>
    <property type="molecule type" value="Genomic_DNA"/>
</dbReference>
<feature type="domain" description="SPX" evidence="6">
    <location>
        <begin position="1209"/>
        <end position="1374"/>
    </location>
</feature>
<dbReference type="Gene3D" id="3.20.20.190">
    <property type="entry name" value="Phosphatidylinositol (PI) phosphodiesterase"/>
    <property type="match status" value="1"/>
</dbReference>
<dbReference type="Pfam" id="PF12796">
    <property type="entry name" value="Ank_2"/>
    <property type="match status" value="1"/>
</dbReference>
<evidence type="ECO:0000256" key="1">
    <source>
        <dbReference type="ARBA" id="ARBA00022737"/>
    </source>
</evidence>
<feature type="compositionally biased region" description="Basic and acidic residues" evidence="4">
    <location>
        <begin position="951"/>
        <end position="965"/>
    </location>
</feature>
<accession>A0A1V8SUS0</accession>
<dbReference type="InterPro" id="IPR014807">
    <property type="entry name" value="Coa1"/>
</dbReference>
<dbReference type="SMART" id="SM00736">
    <property type="entry name" value="CADG"/>
    <property type="match status" value="2"/>
</dbReference>
<dbReference type="OrthoDB" id="1577640at2759"/>
<keyword evidence="2 3" id="KW-0040">ANK repeat</keyword>
<dbReference type="GO" id="GO:0005743">
    <property type="term" value="C:mitochondrial inner membrane"/>
    <property type="evidence" value="ECO:0007669"/>
    <property type="project" value="TreeGrafter"/>
</dbReference>
<feature type="region of interest" description="Disordered" evidence="4">
    <location>
        <begin position="711"/>
        <end position="766"/>
    </location>
</feature>
<dbReference type="PROSITE" id="PS51382">
    <property type="entry name" value="SPX"/>
    <property type="match status" value="1"/>
</dbReference>
<dbReference type="InterPro" id="IPR002110">
    <property type="entry name" value="Ankyrin_rpt"/>
</dbReference>
<dbReference type="GO" id="GO:0033617">
    <property type="term" value="P:mitochondrial respiratory chain complex IV assembly"/>
    <property type="evidence" value="ECO:0007669"/>
    <property type="project" value="InterPro"/>
</dbReference>
<dbReference type="InParanoid" id="A0A1V8SUS0"/>
<feature type="compositionally biased region" description="Polar residues" evidence="4">
    <location>
        <begin position="1013"/>
        <end position="1031"/>
    </location>
</feature>
<dbReference type="STRING" id="1507870.A0A1V8SUS0"/>
<dbReference type="Pfam" id="PF05345">
    <property type="entry name" value="He_PIG"/>
    <property type="match status" value="3"/>
</dbReference>
<dbReference type="PROSITE" id="PS50297">
    <property type="entry name" value="ANK_REP_REGION"/>
    <property type="match status" value="1"/>
</dbReference>
<keyword evidence="5" id="KW-1133">Transmembrane helix</keyword>
<comment type="caution">
    <text evidence="8">The sequence shown here is derived from an EMBL/GenBank/DDBJ whole genome shotgun (WGS) entry which is preliminary data.</text>
</comment>
<feature type="compositionally biased region" description="Polar residues" evidence="4">
    <location>
        <begin position="889"/>
        <end position="908"/>
    </location>
</feature>
<dbReference type="Pfam" id="PF03105">
    <property type="entry name" value="SPX"/>
    <property type="match status" value="1"/>
</dbReference>
<dbReference type="Pfam" id="PF25329">
    <property type="entry name" value="C2_GDE1"/>
    <property type="match status" value="1"/>
</dbReference>
<organism evidence="8 9">
    <name type="scientific">Cryoendolithus antarcticus</name>
    <dbReference type="NCBI Taxonomy" id="1507870"/>
    <lineage>
        <taxon>Eukaryota</taxon>
        <taxon>Fungi</taxon>
        <taxon>Dikarya</taxon>
        <taxon>Ascomycota</taxon>
        <taxon>Pezizomycotina</taxon>
        <taxon>Dothideomycetes</taxon>
        <taxon>Dothideomycetidae</taxon>
        <taxon>Cladosporiales</taxon>
        <taxon>Cladosporiaceae</taxon>
        <taxon>Cryoendolithus</taxon>
    </lineage>
</organism>
<dbReference type="CDD" id="cd14483">
    <property type="entry name" value="SPX_PHO81_NUC-2_like"/>
    <property type="match status" value="1"/>
</dbReference>
<evidence type="ECO:0000256" key="5">
    <source>
        <dbReference type="SAM" id="Phobius"/>
    </source>
</evidence>
<feature type="repeat" description="ANK" evidence="3">
    <location>
        <begin position="1500"/>
        <end position="1532"/>
    </location>
</feature>
<dbReference type="GO" id="GO:0006629">
    <property type="term" value="P:lipid metabolic process"/>
    <property type="evidence" value="ECO:0007669"/>
    <property type="project" value="InterPro"/>
</dbReference>
<dbReference type="PANTHER" id="PTHR28523:SF1">
    <property type="entry name" value="CYTOCHROME C OXIDASE ASSEMBLY FACTOR 1"/>
    <property type="match status" value="1"/>
</dbReference>
<keyword evidence="1" id="KW-0677">Repeat</keyword>
<evidence type="ECO:0000259" key="6">
    <source>
        <dbReference type="PROSITE" id="PS51382"/>
    </source>
</evidence>
<evidence type="ECO:0000259" key="7">
    <source>
        <dbReference type="PROSITE" id="PS51704"/>
    </source>
</evidence>